<evidence type="ECO:0000256" key="1">
    <source>
        <dbReference type="ARBA" id="ARBA00023015"/>
    </source>
</evidence>
<dbReference type="OrthoDB" id="9782299at2"/>
<gene>
    <name evidence="5" type="ORF">N780_14670</name>
</gene>
<organism evidence="5 6">
    <name type="scientific">Pontibacillus chungwhensis BH030062</name>
    <dbReference type="NCBI Taxonomy" id="1385513"/>
    <lineage>
        <taxon>Bacteria</taxon>
        <taxon>Bacillati</taxon>
        <taxon>Bacillota</taxon>
        <taxon>Bacilli</taxon>
        <taxon>Bacillales</taxon>
        <taxon>Bacillaceae</taxon>
        <taxon>Pontibacillus</taxon>
    </lineage>
</organism>
<dbReference type="Proteomes" id="UP000030153">
    <property type="component" value="Unassembled WGS sequence"/>
</dbReference>
<evidence type="ECO:0000256" key="2">
    <source>
        <dbReference type="ARBA" id="ARBA00023125"/>
    </source>
</evidence>
<keyword evidence="2" id="KW-0238">DNA-binding</keyword>
<keyword evidence="6" id="KW-1185">Reference proteome</keyword>
<keyword evidence="1" id="KW-0805">Transcription regulation</keyword>
<dbReference type="Gene3D" id="1.10.10.10">
    <property type="entry name" value="Winged helix-like DNA-binding domain superfamily/Winged helix DNA-binding domain"/>
    <property type="match status" value="1"/>
</dbReference>
<dbReference type="PANTHER" id="PTHR43537:SF5">
    <property type="entry name" value="UXU OPERON TRANSCRIPTIONAL REGULATOR"/>
    <property type="match status" value="1"/>
</dbReference>
<proteinExistence type="predicted"/>
<protein>
    <submittedName>
        <fullName evidence="5">Transcriptional regulator</fullName>
    </submittedName>
</protein>
<dbReference type="Pfam" id="PF07729">
    <property type="entry name" value="FCD"/>
    <property type="match status" value="1"/>
</dbReference>
<dbReference type="SUPFAM" id="SSF48008">
    <property type="entry name" value="GntR ligand-binding domain-like"/>
    <property type="match status" value="1"/>
</dbReference>
<evidence type="ECO:0000256" key="3">
    <source>
        <dbReference type="ARBA" id="ARBA00023163"/>
    </source>
</evidence>
<dbReference type="CDD" id="cd07377">
    <property type="entry name" value="WHTH_GntR"/>
    <property type="match status" value="1"/>
</dbReference>
<dbReference type="Gene3D" id="1.20.120.530">
    <property type="entry name" value="GntR ligand-binding domain-like"/>
    <property type="match status" value="1"/>
</dbReference>
<evidence type="ECO:0000313" key="6">
    <source>
        <dbReference type="Proteomes" id="UP000030153"/>
    </source>
</evidence>
<dbReference type="SUPFAM" id="SSF46785">
    <property type="entry name" value="Winged helix' DNA-binding domain"/>
    <property type="match status" value="1"/>
</dbReference>
<dbReference type="InterPro" id="IPR000524">
    <property type="entry name" value="Tscrpt_reg_HTH_GntR"/>
</dbReference>
<dbReference type="PROSITE" id="PS50949">
    <property type="entry name" value="HTH_GNTR"/>
    <property type="match status" value="1"/>
</dbReference>
<evidence type="ECO:0000259" key="4">
    <source>
        <dbReference type="PROSITE" id="PS50949"/>
    </source>
</evidence>
<dbReference type="SMART" id="SM00895">
    <property type="entry name" value="FCD"/>
    <property type="match status" value="1"/>
</dbReference>
<dbReference type="Pfam" id="PF00392">
    <property type="entry name" value="GntR"/>
    <property type="match status" value="1"/>
</dbReference>
<accession>A0A0A2UWE0</accession>
<dbReference type="InterPro" id="IPR011711">
    <property type="entry name" value="GntR_C"/>
</dbReference>
<comment type="caution">
    <text evidence="5">The sequence shown here is derived from an EMBL/GenBank/DDBJ whole genome shotgun (WGS) entry which is preliminary data.</text>
</comment>
<evidence type="ECO:0000313" key="5">
    <source>
        <dbReference type="EMBL" id="KGP92622.1"/>
    </source>
</evidence>
<dbReference type="eggNOG" id="COG2186">
    <property type="taxonomic scope" value="Bacteria"/>
</dbReference>
<feature type="domain" description="HTH gntR-type" evidence="4">
    <location>
        <begin position="9"/>
        <end position="77"/>
    </location>
</feature>
<dbReference type="SMART" id="SM00345">
    <property type="entry name" value="HTH_GNTR"/>
    <property type="match status" value="1"/>
</dbReference>
<keyword evidence="3" id="KW-0804">Transcription</keyword>
<dbReference type="PRINTS" id="PR00035">
    <property type="entry name" value="HTHGNTR"/>
</dbReference>
<dbReference type="GO" id="GO:0003700">
    <property type="term" value="F:DNA-binding transcription factor activity"/>
    <property type="evidence" value="ECO:0007669"/>
    <property type="project" value="InterPro"/>
</dbReference>
<dbReference type="AlphaFoldDB" id="A0A0A2UWE0"/>
<name>A0A0A2UWE0_9BACI</name>
<dbReference type="EMBL" id="AVBG01000002">
    <property type="protein sequence ID" value="KGP92622.1"/>
    <property type="molecule type" value="Genomic_DNA"/>
</dbReference>
<dbReference type="InterPro" id="IPR008920">
    <property type="entry name" value="TF_FadR/GntR_C"/>
</dbReference>
<dbReference type="InterPro" id="IPR036388">
    <property type="entry name" value="WH-like_DNA-bd_sf"/>
</dbReference>
<dbReference type="RefSeq" id="WP_036780371.1">
    <property type="nucleotide sequence ID" value="NZ_AVBG01000002.1"/>
</dbReference>
<dbReference type="PANTHER" id="PTHR43537">
    <property type="entry name" value="TRANSCRIPTIONAL REGULATOR, GNTR FAMILY"/>
    <property type="match status" value="1"/>
</dbReference>
<dbReference type="STRING" id="1385513.N780_14670"/>
<dbReference type="GO" id="GO:0003677">
    <property type="term" value="F:DNA binding"/>
    <property type="evidence" value="ECO:0007669"/>
    <property type="project" value="UniProtKB-KW"/>
</dbReference>
<sequence>MEYKQIRARKIYEEVADSLIDMLRTGDLQPGDRLDSVESLAKSFQVGRSAIREALSALRAMGLLEMRQGEGTFVKQFDPSRFSVPVSVAFLMKQEDIKELLEVRKILEIGAVESAATHYTKEDLDAMQQALIAMEQAKGNGDLGEEADLEFHLAIAHATHNQMLINLMNSVSEIMMETMRETRRLWLHSEQKTTTLLEEHRKIMEAIQNRDKEHAKSLMFEHLTKVEQALNQFINK</sequence>
<reference evidence="5 6" key="1">
    <citation type="submission" date="2013-08" db="EMBL/GenBank/DDBJ databases">
        <title>Genome of Pontibacillus chungwhensis.</title>
        <authorList>
            <person name="Wang Q."/>
            <person name="Wang G."/>
        </authorList>
    </citation>
    <scope>NUCLEOTIDE SEQUENCE [LARGE SCALE GENOMIC DNA]</scope>
    <source>
        <strain evidence="5 6">BH030062</strain>
    </source>
</reference>
<dbReference type="InterPro" id="IPR036390">
    <property type="entry name" value="WH_DNA-bd_sf"/>
</dbReference>